<evidence type="ECO:0000313" key="4">
    <source>
        <dbReference type="Proteomes" id="UP000222542"/>
    </source>
</evidence>
<accession>A0A2G3ANQ7</accession>
<dbReference type="FunFam" id="1.25.40.10:FF:000184">
    <property type="entry name" value="Pentatricopeptide repeat-containing protein, chloroplastic"/>
    <property type="match status" value="1"/>
</dbReference>
<comment type="caution">
    <text evidence="3">The sequence shown here is derived from an EMBL/GenBank/DDBJ whole genome shotgun (WGS) entry which is preliminary data.</text>
</comment>
<reference evidence="3 4" key="2">
    <citation type="journal article" date="2017" name="Genome Biol.">
        <title>New reference genome sequences of hot pepper reveal the massive evolution of plant disease-resistance genes by retroduplication.</title>
        <authorList>
            <person name="Kim S."/>
            <person name="Park J."/>
            <person name="Yeom S.I."/>
            <person name="Kim Y.M."/>
            <person name="Seo E."/>
            <person name="Kim K.T."/>
            <person name="Kim M.S."/>
            <person name="Lee J.M."/>
            <person name="Cheong K."/>
            <person name="Shin H.S."/>
            <person name="Kim S.B."/>
            <person name="Han K."/>
            <person name="Lee J."/>
            <person name="Park M."/>
            <person name="Lee H.A."/>
            <person name="Lee H.Y."/>
            <person name="Lee Y."/>
            <person name="Oh S."/>
            <person name="Lee J.H."/>
            <person name="Choi E."/>
            <person name="Choi E."/>
            <person name="Lee S.E."/>
            <person name="Jeon J."/>
            <person name="Kim H."/>
            <person name="Choi G."/>
            <person name="Song H."/>
            <person name="Lee J."/>
            <person name="Lee S.C."/>
            <person name="Kwon J.K."/>
            <person name="Lee H.Y."/>
            <person name="Koo N."/>
            <person name="Hong Y."/>
            <person name="Kim R.W."/>
            <person name="Kang W.H."/>
            <person name="Huh J.H."/>
            <person name="Kang B.C."/>
            <person name="Yang T.J."/>
            <person name="Lee Y.H."/>
            <person name="Bennetzen J.L."/>
            <person name="Choi D."/>
        </authorList>
    </citation>
    <scope>NUCLEOTIDE SEQUENCE [LARGE SCALE GENOMIC DNA]</scope>
    <source>
        <strain evidence="4">cv. CM334</strain>
    </source>
</reference>
<dbReference type="Pfam" id="PF20431">
    <property type="entry name" value="E_motif"/>
    <property type="match status" value="1"/>
</dbReference>
<dbReference type="InterPro" id="IPR046848">
    <property type="entry name" value="E_motif"/>
</dbReference>
<keyword evidence="4" id="KW-1185">Reference proteome</keyword>
<dbReference type="OMA" id="VEGKFHD"/>
<evidence type="ECO:0008006" key="5">
    <source>
        <dbReference type="Google" id="ProtNLM"/>
    </source>
</evidence>
<dbReference type="Proteomes" id="UP000222542">
    <property type="component" value="Unassembled WGS sequence"/>
</dbReference>
<sequence length="766" mass="87096">MKFPPFKLQTFPHFHKQLFSSQPKKWNSNNHPNLVITHPTLILIESCTSMSQIKQIQANMIHTGIISHIFPISRLISFCALDVNGDINYANALFNEINEPNVYIWNTMIRGFVKNQILMKGFDKNQFLIEGFEKNQFLELDFDKNQFLNLGFEKSQFLIKGFDKNQLLNLGFDKKQFLNLGFEKNQFLIKGFDKTQFLNLVFDKKQFLNMGFDKNQFLNLGFDKEQFLNLGFCFFRRMVREKVEMDKRSYVFVLKGCGVLEGVGVHCRIWKVGFLNDLIVRNGLIHFYGESGRIVDARKVFDESFVRDVVTWTSLIDGYVKVNMVNEALRLFDLMCLSGVEFNDVTLITVFSACSLKGELSIGKSVHELVESRGVKCSLNLTNAILDMYVKCGCLLKAKEIFDKMEIKDVFSWTNMIHGYAKNGEVDLAKKCFSVMPERNVVSWNAMIACYSQNNRPWEALELFREMEKRGLVPMESTLVSVLSACAQSGSLDIGRRIHDYYIKQKRVKFSVILANALIDMYGKCGSVDAAGELFHEMPERDLVSWNSVIVGYASHGLATKALALFEQMKSSGLKPDCITFVGVLSACAHGGLVDQGWEYFRSMELNGLIPGSEHYACMVDLLSRSGLVKEAFEFTKQMPMEPDKAVWGALLNGCRMHREVELAKIAAEKLIELDPQDSGIYVLLATLCANERKWADVRMVRSLMRDNGVKKNPGYSLIEVDGHFYEFVAADDSHPESQAIHKMLDEIMLLSTLEACVSDAQTGQP</sequence>
<proteinExistence type="predicted"/>
<dbReference type="Gramene" id="PHT95848">
    <property type="protein sequence ID" value="PHT95848"/>
    <property type="gene ID" value="T459_03730"/>
</dbReference>
<feature type="repeat" description="PPR" evidence="2">
    <location>
        <begin position="511"/>
        <end position="541"/>
    </location>
</feature>
<dbReference type="NCBIfam" id="TIGR00756">
    <property type="entry name" value="PPR"/>
    <property type="match status" value="6"/>
</dbReference>
<evidence type="ECO:0000256" key="2">
    <source>
        <dbReference type="PROSITE-ProRule" id="PRU00708"/>
    </source>
</evidence>
<dbReference type="InterPro" id="IPR011990">
    <property type="entry name" value="TPR-like_helical_dom_sf"/>
</dbReference>
<dbReference type="InterPro" id="IPR002885">
    <property type="entry name" value="PPR_rpt"/>
</dbReference>
<keyword evidence="1" id="KW-0677">Repeat</keyword>
<dbReference type="GO" id="GO:0009451">
    <property type="term" value="P:RNA modification"/>
    <property type="evidence" value="ECO:0007669"/>
    <property type="project" value="InterPro"/>
</dbReference>
<feature type="repeat" description="PPR" evidence="2">
    <location>
        <begin position="440"/>
        <end position="474"/>
    </location>
</feature>
<dbReference type="Pfam" id="PF13041">
    <property type="entry name" value="PPR_2"/>
    <property type="match status" value="3"/>
</dbReference>
<dbReference type="GO" id="GO:0003723">
    <property type="term" value="F:RNA binding"/>
    <property type="evidence" value="ECO:0007669"/>
    <property type="project" value="InterPro"/>
</dbReference>
<dbReference type="InterPro" id="IPR046960">
    <property type="entry name" value="PPR_At4g14850-like_plant"/>
</dbReference>
<protein>
    <recommendedName>
        <fullName evidence="5">Pentatricopeptide repeat-containing protein At2g22410, mitochondrial-like</fullName>
    </recommendedName>
</protein>
<name>A0A2G3ANQ7_CAPAN</name>
<dbReference type="PANTHER" id="PTHR47926:SF387">
    <property type="entry name" value="PENTATRICOPEPTIDE REPEAT-CONTAINING PROTEIN"/>
    <property type="match status" value="1"/>
</dbReference>
<dbReference type="FunFam" id="1.25.40.10:FF:000396">
    <property type="entry name" value="Pentatricopeptide repeat-containing protein At2g36730"/>
    <property type="match status" value="1"/>
</dbReference>
<reference evidence="3 4" key="1">
    <citation type="journal article" date="2014" name="Nat. Genet.">
        <title>Genome sequence of the hot pepper provides insights into the evolution of pungency in Capsicum species.</title>
        <authorList>
            <person name="Kim S."/>
            <person name="Park M."/>
            <person name="Yeom S.I."/>
            <person name="Kim Y.M."/>
            <person name="Lee J.M."/>
            <person name="Lee H.A."/>
            <person name="Seo E."/>
            <person name="Choi J."/>
            <person name="Cheong K."/>
            <person name="Kim K.T."/>
            <person name="Jung K."/>
            <person name="Lee G.W."/>
            <person name="Oh S.K."/>
            <person name="Bae C."/>
            <person name="Kim S.B."/>
            <person name="Lee H.Y."/>
            <person name="Kim S.Y."/>
            <person name="Kim M.S."/>
            <person name="Kang B.C."/>
            <person name="Jo Y.D."/>
            <person name="Yang H.B."/>
            <person name="Jeong H.J."/>
            <person name="Kang W.H."/>
            <person name="Kwon J.K."/>
            <person name="Shin C."/>
            <person name="Lim J.Y."/>
            <person name="Park J.H."/>
            <person name="Huh J.H."/>
            <person name="Kim J.S."/>
            <person name="Kim B.D."/>
            <person name="Cohen O."/>
            <person name="Paran I."/>
            <person name="Suh M.C."/>
            <person name="Lee S.B."/>
            <person name="Kim Y.K."/>
            <person name="Shin Y."/>
            <person name="Noh S.J."/>
            <person name="Park J."/>
            <person name="Seo Y.S."/>
            <person name="Kwon S.Y."/>
            <person name="Kim H.A."/>
            <person name="Park J.M."/>
            <person name="Kim H.J."/>
            <person name="Choi S.B."/>
            <person name="Bosland P.W."/>
            <person name="Reeves G."/>
            <person name="Jo S.H."/>
            <person name="Lee B.W."/>
            <person name="Cho H.T."/>
            <person name="Choi H.S."/>
            <person name="Lee M.S."/>
            <person name="Yu Y."/>
            <person name="Do Choi Y."/>
            <person name="Park B.S."/>
            <person name="van Deynze A."/>
            <person name="Ashrafi H."/>
            <person name="Hill T."/>
            <person name="Kim W.T."/>
            <person name="Pai H.S."/>
            <person name="Ahn H.K."/>
            <person name="Yeam I."/>
            <person name="Giovannoni J.J."/>
            <person name="Rose J.K."/>
            <person name="Sorensen I."/>
            <person name="Lee S.J."/>
            <person name="Kim R.W."/>
            <person name="Choi I.Y."/>
            <person name="Choi B.S."/>
            <person name="Lim J.S."/>
            <person name="Lee Y.H."/>
            <person name="Choi D."/>
        </authorList>
    </citation>
    <scope>NUCLEOTIDE SEQUENCE [LARGE SCALE GENOMIC DNA]</scope>
    <source>
        <strain evidence="4">cv. CM334</strain>
    </source>
</reference>
<dbReference type="Gene3D" id="1.25.40.10">
    <property type="entry name" value="Tetratricopeptide repeat domain"/>
    <property type="match status" value="4"/>
</dbReference>
<dbReference type="PROSITE" id="PS51375">
    <property type="entry name" value="PPR"/>
    <property type="match status" value="6"/>
</dbReference>
<feature type="repeat" description="PPR" evidence="2">
    <location>
        <begin position="542"/>
        <end position="576"/>
    </location>
</feature>
<dbReference type="EMBL" id="AYRZ02000001">
    <property type="protein sequence ID" value="PHT95848.1"/>
    <property type="molecule type" value="Genomic_DNA"/>
</dbReference>
<gene>
    <name evidence="3" type="ORF">T459_03730</name>
</gene>
<feature type="repeat" description="PPR" evidence="2">
    <location>
        <begin position="577"/>
        <end position="611"/>
    </location>
</feature>
<evidence type="ECO:0000256" key="1">
    <source>
        <dbReference type="ARBA" id="ARBA00022737"/>
    </source>
</evidence>
<dbReference type="FunFam" id="1.25.40.10:FF:000348">
    <property type="entry name" value="Pentatricopeptide repeat-containing protein chloroplastic"/>
    <property type="match status" value="1"/>
</dbReference>
<evidence type="ECO:0000313" key="3">
    <source>
        <dbReference type="EMBL" id="PHT95848.1"/>
    </source>
</evidence>
<organism evidence="3 4">
    <name type="scientific">Capsicum annuum</name>
    <name type="common">Capsicum pepper</name>
    <dbReference type="NCBI Taxonomy" id="4072"/>
    <lineage>
        <taxon>Eukaryota</taxon>
        <taxon>Viridiplantae</taxon>
        <taxon>Streptophyta</taxon>
        <taxon>Embryophyta</taxon>
        <taxon>Tracheophyta</taxon>
        <taxon>Spermatophyta</taxon>
        <taxon>Magnoliopsida</taxon>
        <taxon>eudicotyledons</taxon>
        <taxon>Gunneridae</taxon>
        <taxon>Pentapetalae</taxon>
        <taxon>asterids</taxon>
        <taxon>lamiids</taxon>
        <taxon>Solanales</taxon>
        <taxon>Solanaceae</taxon>
        <taxon>Solanoideae</taxon>
        <taxon>Capsiceae</taxon>
        <taxon>Capsicum</taxon>
    </lineage>
</organism>
<dbReference type="AlphaFoldDB" id="A0A2G3ANQ7"/>
<feature type="repeat" description="PPR" evidence="2">
    <location>
        <begin position="308"/>
        <end position="342"/>
    </location>
</feature>
<feature type="repeat" description="PPR" evidence="2">
    <location>
        <begin position="409"/>
        <end position="439"/>
    </location>
</feature>
<dbReference type="PANTHER" id="PTHR47926">
    <property type="entry name" value="PENTATRICOPEPTIDE REPEAT-CONTAINING PROTEIN"/>
    <property type="match status" value="1"/>
</dbReference>
<dbReference type="Pfam" id="PF01535">
    <property type="entry name" value="PPR"/>
    <property type="match status" value="2"/>
</dbReference>